<dbReference type="InterPro" id="IPR012938">
    <property type="entry name" value="Glc/Sorbosone_DH"/>
</dbReference>
<protein>
    <recommendedName>
        <fullName evidence="7">Cadherin</fullName>
    </recommendedName>
</protein>
<dbReference type="EMBL" id="MQUB01000001">
    <property type="protein sequence ID" value="PQB04011.1"/>
    <property type="molecule type" value="Genomic_DNA"/>
</dbReference>
<feature type="signal peptide" evidence="2">
    <location>
        <begin position="1"/>
        <end position="18"/>
    </location>
</feature>
<dbReference type="Gene3D" id="2.120.10.30">
    <property type="entry name" value="TolB, C-terminal domain"/>
    <property type="match status" value="1"/>
</dbReference>
<dbReference type="PANTHER" id="PTHR19328:SF75">
    <property type="entry name" value="ALDOSE SUGAR DEHYDROGENASE YLII"/>
    <property type="match status" value="1"/>
</dbReference>
<dbReference type="InterPro" id="IPR011041">
    <property type="entry name" value="Quinoprot_gluc/sorb_DH_b-prop"/>
</dbReference>
<evidence type="ECO:0000259" key="4">
    <source>
        <dbReference type="Pfam" id="PF18962"/>
    </source>
</evidence>
<dbReference type="Pfam" id="PF07995">
    <property type="entry name" value="GSDH"/>
    <property type="match status" value="1"/>
</dbReference>
<reference evidence="5 6" key="1">
    <citation type="submission" date="2016-11" db="EMBL/GenBank/DDBJ databases">
        <title>Trade-off between light-utilization and light-protection in marine flavobacteria.</title>
        <authorList>
            <person name="Kumagai Y."/>
        </authorList>
    </citation>
    <scope>NUCLEOTIDE SEQUENCE [LARGE SCALE GENOMIC DNA]</scope>
    <source>
        <strain evidence="5 6">NBRC 107741</strain>
    </source>
</reference>
<dbReference type="Pfam" id="PF18962">
    <property type="entry name" value="Por_Secre_tail"/>
    <property type="match status" value="1"/>
</dbReference>
<proteinExistence type="predicted"/>
<dbReference type="Proteomes" id="UP000239800">
    <property type="component" value="Unassembled WGS sequence"/>
</dbReference>
<sequence>MKYLLLLGMMFSTCLLSAQQVEIDIDLFADGFSQPVDMKHVGDDRLFVVEKTGQIKILNSNGTTNGTPFLDLSGDVSNGGEQGLLSVAFHPDYDKNGFFFVNYTKLDGDTRVSRFKVSDGDPNVADPASELIIIEYDQPFANHNGGCIQFGPDGYLYIASGDGGSGGDPGNRAQNTSLVLGKLLRLDVDNPDGGNNYGIPNDNPFAGSDTDAQEIWAYGLRNPWKFAFDVTAGDLWIADVGQNAVEEVNKVDWTLAGLNYGWRCYEGSEEFNTGGCPDPSELTFPITEYEHSGGTSNSIVGGYVYRGTDNPDLQGFYFYADTYRNFIGVVDPNEDNEIYTGFSGTWVSFGEDSEGELYIISIGGDIYKLTAQVLGINDPNQGTIAVYPNPTMNLLTVRADNDSIEQIELMDVNGRLIRTLNGNSSDQVQLQLADLTAGVYFIRAFLGSGQQISQQIVRR</sequence>
<feature type="domain" description="Secretion system C-terminal sorting" evidence="4">
    <location>
        <begin position="386"/>
        <end position="456"/>
    </location>
</feature>
<feature type="domain" description="Glucose/Sorbosone dehydrogenase" evidence="3">
    <location>
        <begin position="33"/>
        <end position="329"/>
    </location>
</feature>
<comment type="caution">
    <text evidence="5">The sequence shown here is derived from an EMBL/GenBank/DDBJ whole genome shotgun (WGS) entry which is preliminary data.</text>
</comment>
<dbReference type="SUPFAM" id="SSF50952">
    <property type="entry name" value="Soluble quinoprotein glucose dehydrogenase"/>
    <property type="match status" value="1"/>
</dbReference>
<name>A0A2S7KN27_9FLAO</name>
<dbReference type="PANTHER" id="PTHR19328">
    <property type="entry name" value="HEDGEHOG-INTERACTING PROTEIN"/>
    <property type="match status" value="1"/>
</dbReference>
<dbReference type="InterPro" id="IPR026444">
    <property type="entry name" value="Secre_tail"/>
</dbReference>
<dbReference type="InterPro" id="IPR011042">
    <property type="entry name" value="6-blade_b-propeller_TolB-like"/>
</dbReference>
<accession>A0A2S7KN27</accession>
<dbReference type="NCBIfam" id="TIGR04183">
    <property type="entry name" value="Por_Secre_tail"/>
    <property type="match status" value="1"/>
</dbReference>
<evidence type="ECO:0000313" key="6">
    <source>
        <dbReference type="Proteomes" id="UP000239800"/>
    </source>
</evidence>
<keyword evidence="6" id="KW-1185">Reference proteome</keyword>
<evidence type="ECO:0008006" key="7">
    <source>
        <dbReference type="Google" id="ProtNLM"/>
    </source>
</evidence>
<feature type="chain" id="PRO_5015547742" description="Cadherin" evidence="2">
    <location>
        <begin position="19"/>
        <end position="459"/>
    </location>
</feature>
<evidence type="ECO:0000313" key="5">
    <source>
        <dbReference type="EMBL" id="PQB04011.1"/>
    </source>
</evidence>
<organism evidence="5 6">
    <name type="scientific">Aureitalea marina</name>
    <dbReference type="NCBI Taxonomy" id="930804"/>
    <lineage>
        <taxon>Bacteria</taxon>
        <taxon>Pseudomonadati</taxon>
        <taxon>Bacteroidota</taxon>
        <taxon>Flavobacteriia</taxon>
        <taxon>Flavobacteriales</taxon>
        <taxon>Flavobacteriaceae</taxon>
        <taxon>Aureitalea</taxon>
    </lineage>
</organism>
<evidence type="ECO:0000259" key="3">
    <source>
        <dbReference type="Pfam" id="PF07995"/>
    </source>
</evidence>
<keyword evidence="1 2" id="KW-0732">Signal</keyword>
<gene>
    <name evidence="5" type="ORF">BST85_03160</name>
</gene>
<evidence type="ECO:0000256" key="1">
    <source>
        <dbReference type="ARBA" id="ARBA00022729"/>
    </source>
</evidence>
<dbReference type="AlphaFoldDB" id="A0A2S7KN27"/>
<evidence type="ECO:0000256" key="2">
    <source>
        <dbReference type="SAM" id="SignalP"/>
    </source>
</evidence>
<dbReference type="OrthoDB" id="9770043at2"/>
<dbReference type="RefSeq" id="WP_104811935.1">
    <property type="nucleotide sequence ID" value="NZ_MQUB01000001.1"/>
</dbReference>